<keyword evidence="2" id="KW-1185">Reference proteome</keyword>
<accession>A0ACB8B9X0</accession>
<reference evidence="1" key="1">
    <citation type="journal article" date="2021" name="New Phytol.">
        <title>Evolutionary innovations through gain and loss of genes in the ectomycorrhizal Boletales.</title>
        <authorList>
            <person name="Wu G."/>
            <person name="Miyauchi S."/>
            <person name="Morin E."/>
            <person name="Kuo A."/>
            <person name="Drula E."/>
            <person name="Varga T."/>
            <person name="Kohler A."/>
            <person name="Feng B."/>
            <person name="Cao Y."/>
            <person name="Lipzen A."/>
            <person name="Daum C."/>
            <person name="Hundley H."/>
            <person name="Pangilinan J."/>
            <person name="Johnson J."/>
            <person name="Barry K."/>
            <person name="LaButti K."/>
            <person name="Ng V."/>
            <person name="Ahrendt S."/>
            <person name="Min B."/>
            <person name="Choi I.G."/>
            <person name="Park H."/>
            <person name="Plett J.M."/>
            <person name="Magnuson J."/>
            <person name="Spatafora J.W."/>
            <person name="Nagy L.G."/>
            <person name="Henrissat B."/>
            <person name="Grigoriev I.V."/>
            <person name="Yang Z.L."/>
            <person name="Xu J."/>
            <person name="Martin F.M."/>
        </authorList>
    </citation>
    <scope>NUCLEOTIDE SEQUENCE</scope>
    <source>
        <strain evidence="1">KUC20120723A-06</strain>
    </source>
</reference>
<evidence type="ECO:0000313" key="2">
    <source>
        <dbReference type="Proteomes" id="UP000790709"/>
    </source>
</evidence>
<dbReference type="EMBL" id="MU266501">
    <property type="protein sequence ID" value="KAH7922023.1"/>
    <property type="molecule type" value="Genomic_DNA"/>
</dbReference>
<comment type="caution">
    <text evidence="1">The sequence shown here is derived from an EMBL/GenBank/DDBJ whole genome shotgun (WGS) entry which is preliminary data.</text>
</comment>
<name>A0ACB8B9X0_9AGAM</name>
<dbReference type="Proteomes" id="UP000790709">
    <property type="component" value="Unassembled WGS sequence"/>
</dbReference>
<evidence type="ECO:0000313" key="1">
    <source>
        <dbReference type="EMBL" id="KAH7922023.1"/>
    </source>
</evidence>
<organism evidence="1 2">
    <name type="scientific">Leucogyrophana mollusca</name>
    <dbReference type="NCBI Taxonomy" id="85980"/>
    <lineage>
        <taxon>Eukaryota</taxon>
        <taxon>Fungi</taxon>
        <taxon>Dikarya</taxon>
        <taxon>Basidiomycota</taxon>
        <taxon>Agaricomycotina</taxon>
        <taxon>Agaricomycetes</taxon>
        <taxon>Agaricomycetidae</taxon>
        <taxon>Boletales</taxon>
        <taxon>Boletales incertae sedis</taxon>
        <taxon>Leucogyrophana</taxon>
    </lineage>
</organism>
<gene>
    <name evidence="1" type="ORF">BV22DRAFT_1131761</name>
</gene>
<sequence>MPSTLKRSRRRELTLTRSFTNAIQSKVNPPDRARPVDVKARDVFLSDRTNTQSVAQVSQTQLIPRGDRKFSLSIKRQRHPIHSLPREILAYIFFIGSHDDFMLPVAMSHVCRSWRIIILHTPSLWRRITLTPRLDMWAERISRAKSCLLDIELLPWSHPLSRPLFLDVHTVQWYMHLVVPHIGRCRSLEISFSNYAPYLWNGALSSCCRSERSVHAFHLEELTLQYPANDDTKEFALFDGIAPRLRKVTLDGIRLTWLPSLFRNLTYLDYTHRGFTKGHAAVFEVLHMLQVSSRLQDLRICFPGQKKEILYLPKHPLPEGVVCMPDLAHLHLRVDGADIPSELCSVLNQMTFPSLCSLNLIDLRRSPKPFARLSYFFQGLRLPYLSLNALKLENGWFDARMTRSLIHAMYGLQQVEVLGASASDLFVPGFTVRRWDQSGFFAERIV</sequence>
<proteinExistence type="predicted"/>
<protein>
    <submittedName>
        <fullName evidence="1">Uncharacterized protein</fullName>
    </submittedName>
</protein>